<dbReference type="CDD" id="cd01038">
    <property type="entry name" value="Endonuclease_DUF559"/>
    <property type="match status" value="1"/>
</dbReference>
<accession>A0A1E3H6S8</accession>
<dbReference type="InterPro" id="IPR011335">
    <property type="entry name" value="Restrct_endonuc-II-like"/>
</dbReference>
<dbReference type="Pfam" id="PF04480">
    <property type="entry name" value="DUF559"/>
    <property type="match status" value="1"/>
</dbReference>
<sequence>MATTGQSASKRRAGATLRARDLRRKQTEPERILWNHLRDRRLEGFKFARQVPIGPYVADFACRDRRLIVELDGSGHADSAHDAIRTARLNAHGYSVLRFWNQELLDSPLAVLDMILAALLGTVADRAPDIRFHPSSLHDQIRETAP</sequence>
<dbReference type="Gene3D" id="3.40.960.10">
    <property type="entry name" value="VSR Endonuclease"/>
    <property type="match status" value="1"/>
</dbReference>
<dbReference type="PANTHER" id="PTHR38590:SF1">
    <property type="entry name" value="BLL0828 PROTEIN"/>
    <property type="match status" value="1"/>
</dbReference>
<dbReference type="InterPro" id="IPR007569">
    <property type="entry name" value="DUF559"/>
</dbReference>
<feature type="domain" description="DUF559" evidence="2">
    <location>
        <begin position="16"/>
        <end position="119"/>
    </location>
</feature>
<name>A0A1E3H6S8_9HYPH</name>
<dbReference type="AlphaFoldDB" id="A0A1E3H6S8"/>
<organism evidence="3 4">
    <name type="scientific">Methylobrevis pamukkalensis</name>
    <dbReference type="NCBI Taxonomy" id="1439726"/>
    <lineage>
        <taxon>Bacteria</taxon>
        <taxon>Pseudomonadati</taxon>
        <taxon>Pseudomonadota</taxon>
        <taxon>Alphaproteobacteria</taxon>
        <taxon>Hyphomicrobiales</taxon>
        <taxon>Pleomorphomonadaceae</taxon>
        <taxon>Methylobrevis</taxon>
    </lineage>
</organism>
<keyword evidence="4" id="KW-1185">Reference proteome</keyword>
<gene>
    <name evidence="3" type="ORF">A6302_00662</name>
</gene>
<evidence type="ECO:0000259" key="2">
    <source>
        <dbReference type="Pfam" id="PF04480"/>
    </source>
</evidence>
<feature type="region of interest" description="Disordered" evidence="1">
    <location>
        <begin position="1"/>
        <end position="24"/>
    </location>
</feature>
<dbReference type="Proteomes" id="UP000094622">
    <property type="component" value="Unassembled WGS sequence"/>
</dbReference>
<dbReference type="EMBL" id="MCRJ01000009">
    <property type="protein sequence ID" value="ODN72037.1"/>
    <property type="molecule type" value="Genomic_DNA"/>
</dbReference>
<evidence type="ECO:0000256" key="1">
    <source>
        <dbReference type="SAM" id="MobiDB-lite"/>
    </source>
</evidence>
<evidence type="ECO:0000313" key="4">
    <source>
        <dbReference type="Proteomes" id="UP000094622"/>
    </source>
</evidence>
<dbReference type="InterPro" id="IPR047216">
    <property type="entry name" value="Endonuclease_DUF559_bact"/>
</dbReference>
<dbReference type="SUPFAM" id="SSF52980">
    <property type="entry name" value="Restriction endonuclease-like"/>
    <property type="match status" value="1"/>
</dbReference>
<protein>
    <recommendedName>
        <fullName evidence="2">DUF559 domain-containing protein</fullName>
    </recommendedName>
</protein>
<proteinExistence type="predicted"/>
<evidence type="ECO:0000313" key="3">
    <source>
        <dbReference type="EMBL" id="ODN72037.1"/>
    </source>
</evidence>
<comment type="caution">
    <text evidence="3">The sequence shown here is derived from an EMBL/GenBank/DDBJ whole genome shotgun (WGS) entry which is preliminary data.</text>
</comment>
<reference evidence="3 4" key="1">
    <citation type="submission" date="2016-07" db="EMBL/GenBank/DDBJ databases">
        <title>Draft Genome Sequence of Methylobrevis pamukkalensis PK2.</title>
        <authorList>
            <person name="Vasilenko O.V."/>
            <person name="Doronina N.V."/>
            <person name="Shmareva M.N."/>
            <person name="Tarlachkov S.V."/>
            <person name="Mustakhimov I."/>
            <person name="Trotsenko Y.A."/>
        </authorList>
    </citation>
    <scope>NUCLEOTIDE SEQUENCE [LARGE SCALE GENOMIC DNA]</scope>
    <source>
        <strain evidence="3 4">PK2</strain>
    </source>
</reference>
<dbReference type="PANTHER" id="PTHR38590">
    <property type="entry name" value="BLL0828 PROTEIN"/>
    <property type="match status" value="1"/>
</dbReference>